<dbReference type="EMBL" id="UINC01076969">
    <property type="protein sequence ID" value="SVC16639.1"/>
    <property type="molecule type" value="Genomic_DNA"/>
</dbReference>
<proteinExistence type="predicted"/>
<protein>
    <submittedName>
        <fullName evidence="1">Uncharacterized protein</fullName>
    </submittedName>
</protein>
<evidence type="ECO:0000313" key="1">
    <source>
        <dbReference type="EMBL" id="SVC16639.1"/>
    </source>
</evidence>
<accession>A0A382JXX9</accession>
<organism evidence="1">
    <name type="scientific">marine metagenome</name>
    <dbReference type="NCBI Taxonomy" id="408172"/>
    <lineage>
        <taxon>unclassified sequences</taxon>
        <taxon>metagenomes</taxon>
        <taxon>ecological metagenomes</taxon>
    </lineage>
</organism>
<name>A0A382JXX9_9ZZZZ</name>
<gene>
    <name evidence="1" type="ORF">METZ01_LOCUS269493</name>
</gene>
<dbReference type="AlphaFoldDB" id="A0A382JXX9"/>
<sequence length="59" mass="6871">MCKAQVSSGSERNGCVEHFEIITDEDWDGVEPRNWIRDCDHYSIKERLGIDSQIKEESK</sequence>
<reference evidence="1" key="1">
    <citation type="submission" date="2018-05" db="EMBL/GenBank/DDBJ databases">
        <authorList>
            <person name="Lanie J.A."/>
            <person name="Ng W.-L."/>
            <person name="Kazmierczak K.M."/>
            <person name="Andrzejewski T.M."/>
            <person name="Davidsen T.M."/>
            <person name="Wayne K.J."/>
            <person name="Tettelin H."/>
            <person name="Glass J.I."/>
            <person name="Rusch D."/>
            <person name="Podicherti R."/>
            <person name="Tsui H.-C.T."/>
            <person name="Winkler M.E."/>
        </authorList>
    </citation>
    <scope>NUCLEOTIDE SEQUENCE</scope>
</reference>